<accession>A0A3M9MD26</accession>
<comment type="caution">
    <text evidence="1">The sequence shown here is derived from an EMBL/GenBank/DDBJ whole genome shotgun (WGS) entry which is preliminary data.</text>
</comment>
<proteinExistence type="predicted"/>
<evidence type="ECO:0000313" key="1">
    <source>
        <dbReference type="EMBL" id="RNI23480.1"/>
    </source>
</evidence>
<dbReference type="EMBL" id="RJJD01000015">
    <property type="protein sequence ID" value="RNI23480.1"/>
    <property type="molecule type" value="Genomic_DNA"/>
</dbReference>
<dbReference type="Proteomes" id="UP000272117">
    <property type="component" value="Unassembled WGS sequence"/>
</dbReference>
<keyword evidence="2" id="KW-1185">Reference proteome</keyword>
<name>A0A3M9MD26_9BACT</name>
<reference evidence="1 2" key="1">
    <citation type="submission" date="2018-11" db="EMBL/GenBank/DDBJ databases">
        <title>Rufibacter latericius sp. nov., isolated from water in Baiyang Lake.</title>
        <authorList>
            <person name="Yang Y."/>
        </authorList>
    </citation>
    <scope>NUCLEOTIDE SEQUENCE [LARGE SCALE GENOMIC DNA]</scope>
    <source>
        <strain evidence="1 2">R-22-1c-1</strain>
    </source>
</reference>
<evidence type="ECO:0000313" key="2">
    <source>
        <dbReference type="Proteomes" id="UP000272117"/>
    </source>
</evidence>
<protein>
    <submittedName>
        <fullName evidence="1">Uncharacterized protein</fullName>
    </submittedName>
</protein>
<sequence>MVKDIVIMFYLRYSYIGIEPLHVLSLQAKVLAYRKDAKYARRTEISFLTAGLATWCFLKIPEQENAFLQRR</sequence>
<dbReference type="AlphaFoldDB" id="A0A3M9MD26"/>
<gene>
    <name evidence="1" type="ORF">EFB08_18250</name>
</gene>
<organism evidence="1 2">
    <name type="scientific">Rufibacter latericius</name>
    <dbReference type="NCBI Taxonomy" id="2487040"/>
    <lineage>
        <taxon>Bacteria</taxon>
        <taxon>Pseudomonadati</taxon>
        <taxon>Bacteroidota</taxon>
        <taxon>Cytophagia</taxon>
        <taxon>Cytophagales</taxon>
        <taxon>Hymenobacteraceae</taxon>
        <taxon>Rufibacter</taxon>
    </lineage>
</organism>